<accession>A0A8S9I680</accession>
<gene>
    <name evidence="1" type="ORF">F2Q70_00018662</name>
</gene>
<reference evidence="1" key="1">
    <citation type="submission" date="2019-12" db="EMBL/GenBank/DDBJ databases">
        <title>Genome sequencing and annotation of Brassica cretica.</title>
        <authorList>
            <person name="Studholme D.J."/>
            <person name="Sarris P.F."/>
        </authorList>
    </citation>
    <scope>NUCLEOTIDE SEQUENCE</scope>
    <source>
        <strain evidence="1">PFS-102/07</strain>
        <tissue evidence="1">Leaf</tissue>
    </source>
</reference>
<comment type="caution">
    <text evidence="1">The sequence shown here is derived from an EMBL/GenBank/DDBJ whole genome shotgun (WGS) entry which is preliminary data.</text>
</comment>
<dbReference type="EMBL" id="QGKY02001250">
    <property type="protein sequence ID" value="KAF2565128.1"/>
    <property type="molecule type" value="Genomic_DNA"/>
</dbReference>
<protein>
    <submittedName>
        <fullName evidence="1">Uncharacterized protein</fullName>
    </submittedName>
</protein>
<sequence>MPPLELIEVSQKWISLNINLESRGPGDAKVENGLHGGDCRLICHSAGMRLLSKGLGLQKASISLSKRRDVESYTLICLEDIFDSSLFPSQVLYGGNGKTKWISLNINLESPGPGETKVENGLHGGDCRLIYHSAGMRLLSKRLGLQEASISLSKRRDVESYTPICLEDSFDSSLFSSQALYGGNGKTVSFGGSVDAVRKRKVVQAGQ</sequence>
<organism evidence="1">
    <name type="scientific">Brassica cretica</name>
    <name type="common">Mustard</name>
    <dbReference type="NCBI Taxonomy" id="69181"/>
    <lineage>
        <taxon>Eukaryota</taxon>
        <taxon>Viridiplantae</taxon>
        <taxon>Streptophyta</taxon>
        <taxon>Embryophyta</taxon>
        <taxon>Tracheophyta</taxon>
        <taxon>Spermatophyta</taxon>
        <taxon>Magnoliopsida</taxon>
        <taxon>eudicotyledons</taxon>
        <taxon>Gunneridae</taxon>
        <taxon>Pentapetalae</taxon>
        <taxon>rosids</taxon>
        <taxon>malvids</taxon>
        <taxon>Brassicales</taxon>
        <taxon>Brassicaceae</taxon>
        <taxon>Brassiceae</taxon>
        <taxon>Brassica</taxon>
    </lineage>
</organism>
<name>A0A8S9I680_BRACR</name>
<evidence type="ECO:0000313" key="1">
    <source>
        <dbReference type="EMBL" id="KAF2565128.1"/>
    </source>
</evidence>
<dbReference type="AlphaFoldDB" id="A0A8S9I680"/>
<proteinExistence type="predicted"/>